<reference evidence="3 4" key="1">
    <citation type="submission" date="2020-08" db="EMBL/GenBank/DDBJ databases">
        <title>Genomic Encyclopedia of Type Strains, Phase III (KMG-III): the genomes of soil and plant-associated and newly described type strains.</title>
        <authorList>
            <person name="Whitman W."/>
        </authorList>
    </citation>
    <scope>NUCLEOTIDE SEQUENCE [LARGE SCALE GENOMIC DNA]</scope>
    <source>
        <strain evidence="3 4">CECT 8571</strain>
    </source>
</reference>
<dbReference type="GO" id="GO:0004040">
    <property type="term" value="F:amidase activity"/>
    <property type="evidence" value="ECO:0007669"/>
    <property type="project" value="InterPro"/>
</dbReference>
<dbReference type="Gene3D" id="1.10.530.10">
    <property type="match status" value="1"/>
</dbReference>
<dbReference type="EMBL" id="JACHXZ010000004">
    <property type="protein sequence ID" value="MBB3169647.1"/>
    <property type="molecule type" value="Genomic_DNA"/>
</dbReference>
<organism evidence="3 4">
    <name type="scientific">Simiduia aestuariiviva</name>
    <dbReference type="NCBI Taxonomy" id="1510459"/>
    <lineage>
        <taxon>Bacteria</taxon>
        <taxon>Pseudomonadati</taxon>
        <taxon>Pseudomonadota</taxon>
        <taxon>Gammaproteobacteria</taxon>
        <taxon>Cellvibrionales</taxon>
        <taxon>Cellvibrionaceae</taxon>
        <taxon>Simiduia</taxon>
    </lineage>
</organism>
<proteinExistence type="predicted"/>
<dbReference type="Pfam" id="PF01832">
    <property type="entry name" value="Glucosaminidase"/>
    <property type="match status" value="1"/>
</dbReference>
<dbReference type="Proteomes" id="UP000559987">
    <property type="component" value="Unassembled WGS sequence"/>
</dbReference>
<keyword evidence="1" id="KW-1133">Transmembrane helix</keyword>
<feature type="domain" description="Mannosyl-glycoprotein endo-beta-N-acetylglucosamidase-like" evidence="2">
    <location>
        <begin position="174"/>
        <end position="307"/>
    </location>
</feature>
<dbReference type="InterPro" id="IPR002901">
    <property type="entry name" value="MGlyc_endo_b_GlcNAc-like_dom"/>
</dbReference>
<evidence type="ECO:0000256" key="1">
    <source>
        <dbReference type="SAM" id="Phobius"/>
    </source>
</evidence>
<dbReference type="AlphaFoldDB" id="A0A839UWA8"/>
<comment type="caution">
    <text evidence="3">The sequence shown here is derived from an EMBL/GenBank/DDBJ whole genome shotgun (WGS) entry which is preliminary data.</text>
</comment>
<dbReference type="RefSeq" id="WP_183911145.1">
    <property type="nucleotide sequence ID" value="NZ_JACHXZ010000004.1"/>
</dbReference>
<gene>
    <name evidence="3" type="ORF">FHS30_002860</name>
</gene>
<evidence type="ECO:0000313" key="4">
    <source>
        <dbReference type="Proteomes" id="UP000559987"/>
    </source>
</evidence>
<keyword evidence="4" id="KW-1185">Reference proteome</keyword>
<dbReference type="PANTHER" id="PTHR40572:SF1">
    <property type="entry name" value="PROTEIN BAX"/>
    <property type="match status" value="1"/>
</dbReference>
<keyword evidence="1" id="KW-0812">Transmembrane</keyword>
<dbReference type="PANTHER" id="PTHR40572">
    <property type="entry name" value="PROTEIN BAX"/>
    <property type="match status" value="1"/>
</dbReference>
<dbReference type="SMART" id="SM00047">
    <property type="entry name" value="LYZ2"/>
    <property type="match status" value="1"/>
</dbReference>
<feature type="transmembrane region" description="Helical" evidence="1">
    <location>
        <begin position="7"/>
        <end position="28"/>
    </location>
</feature>
<keyword evidence="1" id="KW-0472">Membrane</keyword>
<evidence type="ECO:0000259" key="2">
    <source>
        <dbReference type="SMART" id="SM00047"/>
    </source>
</evidence>
<name>A0A839UWA8_9GAMM</name>
<dbReference type="InterPro" id="IPR053195">
    <property type="entry name" value="Bax-like"/>
</dbReference>
<sequence length="320" mass="36271">MGPLGRGNGLAAIFMGYVVGVAALAFWLQSSPLEERRGFLREPGLALTGEGAEERLNAEAVLAAMALDPEATQFSDYADQYLSRLHLVGKDGALKRELNNTYDYRSLPDFGAITDIPARKKAFFDYLRPAVQYQNQLIRERRLILKGIEISLVNERPLTKAQRRYMALVRERYKVEEDASDREAVDTLMRRMDTIPVSMVLAQAAMESAWGQSRFAREANNLFGQWCFSVGCGVVPHSRPEGETYEVAKFDSVEAAIAAYFQNINAFHRYSSIREIRERARANNQPLRGYDMVAGLEAYSTRGQAYIDELRKMIRYNKLE</sequence>
<protein>
    <submittedName>
        <fullName evidence="3">Bax protein</fullName>
    </submittedName>
</protein>
<evidence type="ECO:0000313" key="3">
    <source>
        <dbReference type="EMBL" id="MBB3169647.1"/>
    </source>
</evidence>
<accession>A0A839UWA8</accession>